<comment type="caution">
    <text evidence="1">The sequence shown here is derived from an EMBL/GenBank/DDBJ whole genome shotgun (WGS) entry which is preliminary data.</text>
</comment>
<dbReference type="EMBL" id="MVCE01000005">
    <property type="protein sequence ID" value="PGF32568.1"/>
    <property type="molecule type" value="Genomic_DNA"/>
</dbReference>
<sequence>MWVWNLAALMLRSRKSWLRMVPMAVALLIMTVSLGVNRSINLSPEQSVTSTLGAADGLVSPGFSVLAGSSSPTVPINRWKVRQINPYLETQVSVKGLPEEVLYQESSMPGINTKGRYALISGKWPTKPSEIVVTPSLRQGIGGKNKLVLEPGNYDLTIVGTVGATFDKSSREILARSGTWQAWPLTQKQAKISGLSGNYLIFFTSSDSAGTCSKVNDDLGSDPLDSDACTTREQLLSKEFAPLSGKKIVEQYLAWFLVAGLGAGLAAAAATTSARRIIAPLTAMGVPRRKLALSLRVVTLFMSMATAAASLVTGELLVIAIRPLLARFSDNPLSPVSSPTMSAVTCLGAAIVTAVVMVTPSSQRERKVHGKRINVKMARLLAWSGAIVACALLVWASVAAKVSLISVAIVSALSSLAAGLVTPWLLALVSGRDVSPGRRLAASRALRSRGSWHGLFAGLTAGLVAATATGLLIVASLFAQMNATSSTGIPHGMAYFLAEPGFSPSLPGNLVKQFDDDLHGARKVPMTYGSSDDRAGNSVAWWAFHNVDDVASIFPLTDRQRRQLQTAGSLRVTTDEQASSTEITVPRDLGWLGQIKVIGHGYTPPAKSSDSSVSRGFLYVGLSPNQEDTAYHWATTHHIDPSYVMAPRMAPKVPLPAATLVATGLFTMMTVIMAGSLARDERLAQRRLTAHLRRLGLTPRWVDGVIFFEVAMTCVVAVIAGTIGSLLALLATSRIMSGTMDLVHSGWWVVAALVGSVMVGSTLGATIHRPYSWNTTISD</sequence>
<reference evidence="1 2" key="1">
    <citation type="submission" date="2017-02" db="EMBL/GenBank/DDBJ databases">
        <title>Prevalence of linear plasmids in Cutibacterium acnes isolates obtained from cancerous prostatic tissue.</title>
        <authorList>
            <person name="Davidsson S."/>
            <person name="Bruggemann H."/>
        </authorList>
    </citation>
    <scope>NUCLEOTIDE SEQUENCE [LARGE SCALE GENOMIC DNA]</scope>
    <source>
        <strain evidence="1 2">11-78</strain>
    </source>
</reference>
<protein>
    <submittedName>
        <fullName evidence="1">ABC transporter permease</fullName>
    </submittedName>
</protein>
<dbReference type="AlphaFoldDB" id="A0A8B2VDV6"/>
<dbReference type="GeneID" id="92857744"/>
<dbReference type="OrthoDB" id="3405625at2"/>
<name>A0A8B2VDV6_CUTAC</name>
<dbReference type="RefSeq" id="WP_002515993.1">
    <property type="nucleotide sequence ID" value="NZ_AP022844.1"/>
</dbReference>
<accession>A0A8B2VDV6</accession>
<proteinExistence type="predicted"/>
<organism evidence="1 2">
    <name type="scientific">Cutibacterium acnes</name>
    <name type="common">Propionibacterium acnes</name>
    <dbReference type="NCBI Taxonomy" id="1747"/>
    <lineage>
        <taxon>Bacteria</taxon>
        <taxon>Bacillati</taxon>
        <taxon>Actinomycetota</taxon>
        <taxon>Actinomycetes</taxon>
        <taxon>Propionibacteriales</taxon>
        <taxon>Propionibacteriaceae</taxon>
        <taxon>Cutibacterium</taxon>
    </lineage>
</organism>
<evidence type="ECO:0000313" key="2">
    <source>
        <dbReference type="Proteomes" id="UP000226191"/>
    </source>
</evidence>
<dbReference type="Proteomes" id="UP000226191">
    <property type="component" value="Unassembled WGS sequence"/>
</dbReference>
<evidence type="ECO:0000313" key="1">
    <source>
        <dbReference type="EMBL" id="PGF32568.1"/>
    </source>
</evidence>
<gene>
    <name evidence="1" type="ORF">B1B09_10715</name>
</gene>